<evidence type="ECO:0000313" key="1">
    <source>
        <dbReference type="EMBL" id="NWF48019.1"/>
    </source>
</evidence>
<keyword evidence="1" id="KW-0808">Transferase</keyword>
<proteinExistence type="predicted"/>
<reference evidence="1 2" key="1">
    <citation type="submission" date="2019-09" db="EMBL/GenBank/DDBJ databases">
        <title>Hydrogenophaga aromatica sp. nov., isolated from a para-xylene-degrading enrichment culture.</title>
        <authorList>
            <person name="Tancsics A."/>
            <person name="Banerjee S."/>
        </authorList>
    </citation>
    <scope>NUCLEOTIDE SEQUENCE [LARGE SCALE GENOMIC DNA]</scope>
    <source>
        <strain evidence="1 2">D2P1</strain>
    </source>
</reference>
<dbReference type="EMBL" id="VYGV01000025">
    <property type="protein sequence ID" value="NWF48019.1"/>
    <property type="molecule type" value="Genomic_DNA"/>
</dbReference>
<keyword evidence="2" id="KW-1185">Reference proteome</keyword>
<protein>
    <submittedName>
        <fullName evidence="1">Glycosyltransferase family 4 protein</fullName>
    </submittedName>
</protein>
<sequence>MSKVRVLALQRESHVAPGVPSLSVAARVTELLDYLQDRGQIDYASISESDPAATNGVRWADVIILSKHSSTAALQLTQYGRQLGKRLVYDIDDWIFSFPEYSGGRAKNDKTGLILDILENCHVVTVANRRLQEKIRTHVPVTHYVPNGMWVEKYAPSGLPTICKEAIPNRIVFTNADLIKLESSKELLLTALQVFFLKHPQFVLDFYGDPFPEIISLPFLHFTNRMPYEQYMHSLISGSYAFSITPLGAGEDAAASDFNACKNPFKYLNYGAAGIPGIYSASPIYTRCIANMETGILVENSLNDWSEALEHLAFDLSLRERIRTAAFDDIMNRHHVRKSAESLVQTFG</sequence>
<dbReference type="RefSeq" id="WP_177138233.1">
    <property type="nucleotide sequence ID" value="NZ_VYGV01000025.1"/>
</dbReference>
<name>A0A7Y8H040_9BURK</name>
<accession>A0A7Y8H040</accession>
<organism evidence="1 2">
    <name type="scientific">Hydrogenophaga aromaticivorans</name>
    <dbReference type="NCBI Taxonomy" id="2610898"/>
    <lineage>
        <taxon>Bacteria</taxon>
        <taxon>Pseudomonadati</taxon>
        <taxon>Pseudomonadota</taxon>
        <taxon>Betaproteobacteria</taxon>
        <taxon>Burkholderiales</taxon>
        <taxon>Comamonadaceae</taxon>
        <taxon>Hydrogenophaga</taxon>
    </lineage>
</organism>
<gene>
    <name evidence="1" type="ORF">F3K02_22585</name>
</gene>
<comment type="caution">
    <text evidence="1">The sequence shown here is derived from an EMBL/GenBank/DDBJ whole genome shotgun (WGS) entry which is preliminary data.</text>
</comment>
<dbReference type="SUPFAM" id="SSF53756">
    <property type="entry name" value="UDP-Glycosyltransferase/glycogen phosphorylase"/>
    <property type="match status" value="1"/>
</dbReference>
<evidence type="ECO:0000313" key="2">
    <source>
        <dbReference type="Proteomes" id="UP000545507"/>
    </source>
</evidence>
<dbReference type="Proteomes" id="UP000545507">
    <property type="component" value="Unassembled WGS sequence"/>
</dbReference>
<dbReference type="AlphaFoldDB" id="A0A7Y8H040"/>
<dbReference type="Gene3D" id="3.40.50.2000">
    <property type="entry name" value="Glycogen Phosphorylase B"/>
    <property type="match status" value="1"/>
</dbReference>
<dbReference type="GO" id="GO:0016740">
    <property type="term" value="F:transferase activity"/>
    <property type="evidence" value="ECO:0007669"/>
    <property type="project" value="UniProtKB-KW"/>
</dbReference>